<dbReference type="Pfam" id="PF03828">
    <property type="entry name" value="PAP_assoc"/>
    <property type="match status" value="1"/>
</dbReference>
<organism evidence="11 12">
    <name type="scientific">Morchella conica CCBAS932</name>
    <dbReference type="NCBI Taxonomy" id="1392247"/>
    <lineage>
        <taxon>Eukaryota</taxon>
        <taxon>Fungi</taxon>
        <taxon>Dikarya</taxon>
        <taxon>Ascomycota</taxon>
        <taxon>Pezizomycotina</taxon>
        <taxon>Pezizomycetes</taxon>
        <taxon>Pezizales</taxon>
        <taxon>Morchellaceae</taxon>
        <taxon>Morchella</taxon>
    </lineage>
</organism>
<dbReference type="InParanoid" id="A0A3N4KIR4"/>
<proteinExistence type="inferred from homology"/>
<keyword evidence="6" id="KW-0479">Metal-binding</keyword>
<keyword evidence="7" id="KW-0460">Magnesium</keyword>
<dbReference type="Pfam" id="PF22600">
    <property type="entry name" value="MTPAP-like_central"/>
    <property type="match status" value="1"/>
</dbReference>
<dbReference type="Proteomes" id="UP000277580">
    <property type="component" value="Unassembled WGS sequence"/>
</dbReference>
<feature type="domain" description="Poly(A) RNA polymerase mitochondrial-like central palm" evidence="10">
    <location>
        <begin position="256"/>
        <end position="387"/>
    </location>
</feature>
<evidence type="ECO:0000256" key="4">
    <source>
        <dbReference type="ARBA" id="ARBA00012388"/>
    </source>
</evidence>
<name>A0A3N4KIR4_9PEZI</name>
<feature type="compositionally biased region" description="Basic residues" evidence="8">
    <location>
        <begin position="638"/>
        <end position="649"/>
    </location>
</feature>
<evidence type="ECO:0000313" key="12">
    <source>
        <dbReference type="Proteomes" id="UP000277580"/>
    </source>
</evidence>
<protein>
    <recommendedName>
        <fullName evidence="4">polynucleotide adenylyltransferase</fullName>
        <ecNumber evidence="4">2.7.7.19</ecNumber>
    </recommendedName>
</protein>
<dbReference type="GO" id="GO:1990817">
    <property type="term" value="F:poly(A) RNA polymerase activity"/>
    <property type="evidence" value="ECO:0007669"/>
    <property type="project" value="UniProtKB-EC"/>
</dbReference>
<evidence type="ECO:0000259" key="10">
    <source>
        <dbReference type="Pfam" id="PF22600"/>
    </source>
</evidence>
<feature type="compositionally biased region" description="Low complexity" evidence="8">
    <location>
        <begin position="621"/>
        <end position="637"/>
    </location>
</feature>
<feature type="compositionally biased region" description="Polar residues" evidence="8">
    <location>
        <begin position="772"/>
        <end position="781"/>
    </location>
</feature>
<dbReference type="SUPFAM" id="SSF81631">
    <property type="entry name" value="PAP/OAS1 substrate-binding domain"/>
    <property type="match status" value="1"/>
</dbReference>
<feature type="region of interest" description="Disordered" evidence="8">
    <location>
        <begin position="772"/>
        <end position="851"/>
    </location>
</feature>
<feature type="compositionally biased region" description="Polar residues" evidence="8">
    <location>
        <begin position="1032"/>
        <end position="1041"/>
    </location>
</feature>
<evidence type="ECO:0000256" key="8">
    <source>
        <dbReference type="SAM" id="MobiDB-lite"/>
    </source>
</evidence>
<dbReference type="GO" id="GO:0010605">
    <property type="term" value="P:negative regulation of macromolecule metabolic process"/>
    <property type="evidence" value="ECO:0007669"/>
    <property type="project" value="UniProtKB-ARBA"/>
</dbReference>
<feature type="domain" description="PAP-associated" evidence="9">
    <location>
        <begin position="477"/>
        <end position="532"/>
    </location>
</feature>
<dbReference type="EC" id="2.7.7.19" evidence="4"/>
<feature type="region of interest" description="Disordered" evidence="8">
    <location>
        <begin position="1100"/>
        <end position="1226"/>
    </location>
</feature>
<keyword evidence="5" id="KW-0808">Transferase</keyword>
<evidence type="ECO:0000256" key="2">
    <source>
        <dbReference type="ARBA" id="ARBA00001946"/>
    </source>
</evidence>
<dbReference type="InterPro" id="IPR043519">
    <property type="entry name" value="NT_sf"/>
</dbReference>
<dbReference type="PANTHER" id="PTHR12271:SF113">
    <property type="entry name" value="POLY(A) RNA POLYMERASE CID11"/>
    <property type="match status" value="1"/>
</dbReference>
<evidence type="ECO:0000256" key="3">
    <source>
        <dbReference type="ARBA" id="ARBA00008593"/>
    </source>
</evidence>
<evidence type="ECO:0000256" key="7">
    <source>
        <dbReference type="ARBA" id="ARBA00022842"/>
    </source>
</evidence>
<dbReference type="SUPFAM" id="SSF81301">
    <property type="entry name" value="Nucleotidyltransferase"/>
    <property type="match status" value="1"/>
</dbReference>
<feature type="region of interest" description="Disordered" evidence="8">
    <location>
        <begin position="581"/>
        <end position="661"/>
    </location>
</feature>
<comment type="cofactor">
    <cofactor evidence="2">
        <name>Mg(2+)</name>
        <dbReference type="ChEBI" id="CHEBI:18420"/>
    </cofactor>
</comment>
<feature type="compositionally biased region" description="Low complexity" evidence="8">
    <location>
        <begin position="160"/>
        <end position="171"/>
    </location>
</feature>
<comment type="similarity">
    <text evidence="3">Belongs to the DNA polymerase type-B-like family.</text>
</comment>
<dbReference type="Gene3D" id="1.10.1410.10">
    <property type="match status" value="1"/>
</dbReference>
<evidence type="ECO:0000256" key="1">
    <source>
        <dbReference type="ARBA" id="ARBA00001936"/>
    </source>
</evidence>
<feature type="compositionally biased region" description="Polar residues" evidence="8">
    <location>
        <begin position="68"/>
        <end position="90"/>
    </location>
</feature>
<dbReference type="EMBL" id="ML119143">
    <property type="protein sequence ID" value="RPB10457.1"/>
    <property type="molecule type" value="Genomic_DNA"/>
</dbReference>
<dbReference type="STRING" id="1392247.A0A3N4KIR4"/>
<evidence type="ECO:0000256" key="5">
    <source>
        <dbReference type="ARBA" id="ARBA00022679"/>
    </source>
</evidence>
<evidence type="ECO:0000313" key="11">
    <source>
        <dbReference type="EMBL" id="RPB10457.1"/>
    </source>
</evidence>
<dbReference type="GO" id="GO:0031123">
    <property type="term" value="P:RNA 3'-end processing"/>
    <property type="evidence" value="ECO:0007669"/>
    <property type="project" value="TreeGrafter"/>
</dbReference>
<sequence>MTLNVGTGAPPSLHQQQTHSPQILEPSSPLRRYTVGSPKSSTLKPVASPAPTFPPQQFLPLLSPHQELTIQPRSFSTEQSQQTRVNSQSRKVYPPARRRQNSKSPERNRGTGGTVQGNGRRSYHNQTAGSKHSTPAMQGRRNEGGQSIAIQRPSLKYNRSNSSVQSSSLPSTPNHNPRQSNGLSRSPSPSCPLDSPRSALSEPVTVTPYKPPVSGCIYETALVNARRRMPYALGNDKIAPARPKLEKLAPEQEAKLTKDMLDLFEVLKPDSGSNERRRRFLVKLERLLNDEWPGHDIKVHAFGSTENHLCMSDSDVDVCITTTWKEFNHVCRLARTLAKHGMERVVCVPGAKVPIVKVWDPEYEVACDMNINNTLALDNTKMIKTYVEIDDRVRPLAMIIKHWTKQRSLNDAAGGGTLSSYTWICMILNFLQTRDPPILPSLHQRPHKKRPPISGVDISFDDDIETLRGFGMNNKETLGELIFAFFKKYGYDLDYDTSVISVRHGRLLTKEEKEWQFKQNNRLCVEEPFNTSRNLGNTADDYSWRGLHQEFRKVYQILAEKADLAACLELFVFPPEEPHLPLPSHPPQHRPISIARSNSSHVKRREFNGNNGRGRGPQWYNSNNNHNSHNNHNNHNNHNSHNHNSHGNHNRPNQNKRASNGTYGAQLSQQYLPQDIFGYIHTPQDQILALQAQFHQAHVRAQAIAQAQAVQQAQVHAQTYGQQSQSSAASINSLGSAQNHQDALALHPLASYAYFAQLWGMNLYYPGPLHSEGTSTPTSPHIANDTRSGHGRGRRQNGYSAGPRSQSQPPPDMYPNPGYGNGTSTVGAPGSEDEDFADHSSNGNPVTPPAEEQDEYVGYYDIGGSLQHVPAVVDSVEEEEEEPFLEQKSLVDRQKRLSQEKLPTPLLGTSRDASGALRLENASPSRDCFNDHRGPVIVNGSIPVSSSTYTDTPFSNLSPSSETLYSYDGSSPSIECHGSDGTSDVAATELKEISGHTQLYAQKLLEVHTQAAGGRPENDLTASNMVQQHIDTSISDPSILSSPKAESRPLQLISDDETTEPSNSTRLSPNLRQRAATQQLLWSNTRVPVIDTLKPKGCGLPQEELDVPPTPVPDVLAPSPIPKKDDKNDVPTKQQHKNGRSRKPVRSTNSSEKPPTPTEKSTAKNGAGSKQRNGTASNGTKANAGPRSGTKNGSWERIGNTGKGRKPVVQKTVDSVPLNEIERKGG</sequence>
<feature type="compositionally biased region" description="Polar residues" evidence="8">
    <location>
        <begin position="797"/>
        <end position="807"/>
    </location>
</feature>
<dbReference type="InterPro" id="IPR054708">
    <property type="entry name" value="MTPAP-like_central"/>
</dbReference>
<keyword evidence="12" id="KW-1185">Reference proteome</keyword>
<dbReference type="GO" id="GO:0046872">
    <property type="term" value="F:metal ion binding"/>
    <property type="evidence" value="ECO:0007669"/>
    <property type="project" value="UniProtKB-KW"/>
</dbReference>
<dbReference type="CDD" id="cd05402">
    <property type="entry name" value="NT_PAP_TUTase"/>
    <property type="match status" value="1"/>
</dbReference>
<reference evidence="11 12" key="1">
    <citation type="journal article" date="2018" name="Nat. Ecol. Evol.">
        <title>Pezizomycetes genomes reveal the molecular basis of ectomycorrhizal truffle lifestyle.</title>
        <authorList>
            <person name="Murat C."/>
            <person name="Payen T."/>
            <person name="Noel B."/>
            <person name="Kuo A."/>
            <person name="Morin E."/>
            <person name="Chen J."/>
            <person name="Kohler A."/>
            <person name="Krizsan K."/>
            <person name="Balestrini R."/>
            <person name="Da Silva C."/>
            <person name="Montanini B."/>
            <person name="Hainaut M."/>
            <person name="Levati E."/>
            <person name="Barry K.W."/>
            <person name="Belfiori B."/>
            <person name="Cichocki N."/>
            <person name="Clum A."/>
            <person name="Dockter R.B."/>
            <person name="Fauchery L."/>
            <person name="Guy J."/>
            <person name="Iotti M."/>
            <person name="Le Tacon F."/>
            <person name="Lindquist E.A."/>
            <person name="Lipzen A."/>
            <person name="Malagnac F."/>
            <person name="Mello A."/>
            <person name="Molinier V."/>
            <person name="Miyauchi S."/>
            <person name="Poulain J."/>
            <person name="Riccioni C."/>
            <person name="Rubini A."/>
            <person name="Sitrit Y."/>
            <person name="Splivallo R."/>
            <person name="Traeger S."/>
            <person name="Wang M."/>
            <person name="Zifcakova L."/>
            <person name="Wipf D."/>
            <person name="Zambonelli A."/>
            <person name="Paolocci F."/>
            <person name="Nowrousian M."/>
            <person name="Ottonello S."/>
            <person name="Baldrian P."/>
            <person name="Spatafora J.W."/>
            <person name="Henrissat B."/>
            <person name="Nagy L.G."/>
            <person name="Aury J.M."/>
            <person name="Wincker P."/>
            <person name="Grigoriev I.V."/>
            <person name="Bonfante P."/>
            <person name="Martin F.M."/>
        </authorList>
    </citation>
    <scope>NUCLEOTIDE SEQUENCE [LARGE SCALE GENOMIC DNA]</scope>
    <source>
        <strain evidence="11 12">CCBAS932</strain>
    </source>
</reference>
<dbReference type="OrthoDB" id="2274644at2759"/>
<feature type="compositionally biased region" description="Low complexity" evidence="8">
    <location>
        <begin position="55"/>
        <end position="66"/>
    </location>
</feature>
<dbReference type="InterPro" id="IPR002058">
    <property type="entry name" value="PAP_assoc"/>
</dbReference>
<dbReference type="AlphaFoldDB" id="A0A3N4KIR4"/>
<feature type="compositionally biased region" description="Polar residues" evidence="8">
    <location>
        <begin position="1060"/>
        <end position="1070"/>
    </location>
</feature>
<feature type="compositionally biased region" description="Polar residues" evidence="8">
    <location>
        <begin position="1146"/>
        <end position="1181"/>
    </location>
</feature>
<feature type="region of interest" description="Disordered" evidence="8">
    <location>
        <begin position="1"/>
        <end position="206"/>
    </location>
</feature>
<comment type="cofactor">
    <cofactor evidence="1">
        <name>Mn(2+)</name>
        <dbReference type="ChEBI" id="CHEBI:29035"/>
    </cofactor>
</comment>
<dbReference type="PANTHER" id="PTHR12271">
    <property type="entry name" value="POLY A POLYMERASE CID PAP -RELATED"/>
    <property type="match status" value="1"/>
</dbReference>
<feature type="compositionally biased region" description="Basic residues" evidence="8">
    <location>
        <begin position="1134"/>
        <end position="1145"/>
    </location>
</feature>
<accession>A0A3N4KIR4</accession>
<evidence type="ECO:0000256" key="6">
    <source>
        <dbReference type="ARBA" id="ARBA00022723"/>
    </source>
</evidence>
<gene>
    <name evidence="11" type="ORF">P167DRAFT_576342</name>
</gene>
<feature type="compositionally biased region" description="Polar residues" evidence="8">
    <location>
        <begin position="172"/>
        <end position="188"/>
    </location>
</feature>
<evidence type="ECO:0000259" key="9">
    <source>
        <dbReference type="Pfam" id="PF03828"/>
    </source>
</evidence>
<feature type="compositionally biased region" description="Polar residues" evidence="8">
    <location>
        <begin position="651"/>
        <end position="661"/>
    </location>
</feature>
<feature type="region of interest" description="Disordered" evidence="8">
    <location>
        <begin position="1032"/>
        <end position="1070"/>
    </location>
</feature>
<feature type="compositionally biased region" description="Polar residues" evidence="8">
    <location>
        <begin position="124"/>
        <end position="136"/>
    </location>
</feature>
<dbReference type="Gene3D" id="3.30.460.10">
    <property type="entry name" value="Beta Polymerase, domain 2"/>
    <property type="match status" value="1"/>
</dbReference>